<evidence type="ECO:0000313" key="3">
    <source>
        <dbReference type="Proteomes" id="UP000636505"/>
    </source>
</evidence>
<evidence type="ECO:0008006" key="4">
    <source>
        <dbReference type="Google" id="ProtNLM"/>
    </source>
</evidence>
<dbReference type="Proteomes" id="UP000636505">
    <property type="component" value="Unassembled WGS sequence"/>
</dbReference>
<organism evidence="2 3">
    <name type="scientific">Vasconcelosia minhoensis LEGE 07310</name>
    <dbReference type="NCBI Taxonomy" id="915328"/>
    <lineage>
        <taxon>Bacteria</taxon>
        <taxon>Bacillati</taxon>
        <taxon>Cyanobacteriota</taxon>
        <taxon>Cyanophyceae</taxon>
        <taxon>Nodosilineales</taxon>
        <taxon>Cymatolegaceae</taxon>
        <taxon>Vasconcelosia</taxon>
        <taxon>Vasconcelosia minhoensis</taxon>
    </lineage>
</organism>
<dbReference type="RefSeq" id="WP_193905384.1">
    <property type="nucleotide sequence ID" value="NZ_JADEXG010000008.1"/>
</dbReference>
<reference evidence="2" key="1">
    <citation type="submission" date="2020-10" db="EMBL/GenBank/DDBJ databases">
        <authorList>
            <person name="Castelo-Branco R."/>
            <person name="Eusebio N."/>
            <person name="Adriana R."/>
            <person name="Vieira A."/>
            <person name="Brugerolle De Fraissinette N."/>
            <person name="Rezende De Castro R."/>
            <person name="Schneider M.P."/>
            <person name="Vasconcelos V."/>
            <person name="Leao P.N."/>
        </authorList>
    </citation>
    <scope>NUCLEOTIDE SEQUENCE</scope>
    <source>
        <strain evidence="2">LEGE 07310</strain>
    </source>
</reference>
<evidence type="ECO:0000313" key="2">
    <source>
        <dbReference type="EMBL" id="MBE9076731.1"/>
    </source>
</evidence>
<proteinExistence type="predicted"/>
<comment type="caution">
    <text evidence="2">The sequence shown here is derived from an EMBL/GenBank/DDBJ whole genome shotgun (WGS) entry which is preliminary data.</text>
</comment>
<evidence type="ECO:0000256" key="1">
    <source>
        <dbReference type="SAM" id="SignalP"/>
    </source>
</evidence>
<dbReference type="AlphaFoldDB" id="A0A8J7DKT7"/>
<protein>
    <recommendedName>
        <fullName evidence="4">DUF4399 domain-containing protein</fullName>
    </recommendedName>
</protein>
<feature type="chain" id="PRO_5035212546" description="DUF4399 domain-containing protein" evidence="1">
    <location>
        <begin position="26"/>
        <end position="172"/>
    </location>
</feature>
<accession>A0A8J7DKT7</accession>
<name>A0A8J7DKT7_9CYAN</name>
<dbReference type="EMBL" id="JADEXG010000008">
    <property type="protein sequence ID" value="MBE9076731.1"/>
    <property type="molecule type" value="Genomic_DNA"/>
</dbReference>
<feature type="signal peptide" evidence="1">
    <location>
        <begin position="1"/>
        <end position="25"/>
    </location>
</feature>
<gene>
    <name evidence="2" type="ORF">IQ241_05370</name>
</gene>
<sequence length="172" mass="18916">MVQRFCKMILASSLLVVGFGLPGLADVTEHGEAHETSVDMTPDGHGEGHMEEHHHETLEIPEGIAVPSIDLTVTPDPVRGWNLHAAVTNFDFAPEAINQNSDPSEGHAHLYIDGEMVRRIYGPWSHLLNLEPGEHEIRVTLNANGHEELTYRGEVIADSVIIEVPEPEDPAQ</sequence>
<keyword evidence="3" id="KW-1185">Reference proteome</keyword>
<keyword evidence="1" id="KW-0732">Signal</keyword>